<dbReference type="InterPro" id="IPR015421">
    <property type="entry name" value="PyrdxlP-dep_Trfase_major"/>
</dbReference>
<evidence type="ECO:0000256" key="5">
    <source>
        <dbReference type="ARBA" id="ARBA00022605"/>
    </source>
</evidence>
<organism evidence="11 12">
    <name type="scientific">Heliorestis convoluta</name>
    <dbReference type="NCBI Taxonomy" id="356322"/>
    <lineage>
        <taxon>Bacteria</taxon>
        <taxon>Bacillati</taxon>
        <taxon>Bacillota</taxon>
        <taxon>Clostridia</taxon>
        <taxon>Eubacteriales</taxon>
        <taxon>Heliobacteriaceae</taxon>
        <taxon>Heliorestis</taxon>
    </lineage>
</organism>
<keyword evidence="8 9" id="KW-0368">Histidine biosynthesis</keyword>
<gene>
    <name evidence="9 11" type="primary">hisC</name>
    <name evidence="11" type="ORF">FTV88_2936</name>
</gene>
<dbReference type="InterPro" id="IPR005861">
    <property type="entry name" value="HisP_aminotrans"/>
</dbReference>
<keyword evidence="6 9" id="KW-0808">Transferase</keyword>
<evidence type="ECO:0000313" key="11">
    <source>
        <dbReference type="EMBL" id="QGG49025.1"/>
    </source>
</evidence>
<dbReference type="EC" id="2.6.1.9" evidence="9"/>
<comment type="catalytic activity">
    <reaction evidence="9">
        <text>L-histidinol phosphate + 2-oxoglutarate = 3-(imidazol-4-yl)-2-oxopropyl phosphate + L-glutamate</text>
        <dbReference type="Rhea" id="RHEA:23744"/>
        <dbReference type="ChEBI" id="CHEBI:16810"/>
        <dbReference type="ChEBI" id="CHEBI:29985"/>
        <dbReference type="ChEBI" id="CHEBI:57766"/>
        <dbReference type="ChEBI" id="CHEBI:57980"/>
        <dbReference type="EC" id="2.6.1.9"/>
    </reaction>
</comment>
<keyword evidence="4 9" id="KW-0032">Aminotransferase</keyword>
<reference evidence="12" key="1">
    <citation type="submission" date="2019-11" db="EMBL/GenBank/DDBJ databases">
        <title>Genome sequence of Heliorestis convoluta strain HH, an alkaliphilic and minimalistic phototrophic bacterium from a soda lake in Egypt.</title>
        <authorList>
            <person name="Dewey E.D."/>
            <person name="Stokes L.M."/>
            <person name="Burchell B.M."/>
            <person name="Shaffer K.N."/>
            <person name="Huntington A.M."/>
            <person name="Baker J.M."/>
            <person name="Nadendla S."/>
            <person name="Giglio M.G."/>
            <person name="Touchman J.W."/>
            <person name="Blankenship R.E."/>
            <person name="Madigan M.T."/>
            <person name="Sattley W.M."/>
        </authorList>
    </citation>
    <scope>NUCLEOTIDE SEQUENCE [LARGE SCALE GENOMIC DNA]</scope>
    <source>
        <strain evidence="12">HH</strain>
    </source>
</reference>
<dbReference type="Proteomes" id="UP000366051">
    <property type="component" value="Chromosome"/>
</dbReference>
<dbReference type="InterPro" id="IPR001917">
    <property type="entry name" value="Aminotrans_II_pyridoxalP_BS"/>
</dbReference>
<dbReference type="HAMAP" id="MF_01023">
    <property type="entry name" value="HisC_aminotrans_2"/>
    <property type="match status" value="1"/>
</dbReference>
<dbReference type="OrthoDB" id="9813612at2"/>
<proteinExistence type="inferred from homology"/>
<dbReference type="SUPFAM" id="SSF53383">
    <property type="entry name" value="PLP-dependent transferases"/>
    <property type="match status" value="1"/>
</dbReference>
<dbReference type="InterPro" id="IPR015424">
    <property type="entry name" value="PyrdxlP-dep_Trfase"/>
</dbReference>
<dbReference type="GO" id="GO:0004400">
    <property type="term" value="F:histidinol-phosphate transaminase activity"/>
    <property type="evidence" value="ECO:0007669"/>
    <property type="project" value="UniProtKB-UniRule"/>
</dbReference>
<dbReference type="PANTHER" id="PTHR42885">
    <property type="entry name" value="HISTIDINOL-PHOSPHATE AMINOTRANSFERASE-RELATED"/>
    <property type="match status" value="1"/>
</dbReference>
<feature type="domain" description="Aminotransferase class I/classII large" evidence="10">
    <location>
        <begin position="29"/>
        <end position="362"/>
    </location>
</feature>
<evidence type="ECO:0000256" key="3">
    <source>
        <dbReference type="ARBA" id="ARBA00011738"/>
    </source>
</evidence>
<accession>A0A5Q2N950</accession>
<dbReference type="InterPro" id="IPR004839">
    <property type="entry name" value="Aminotransferase_I/II_large"/>
</dbReference>
<dbReference type="Gene3D" id="3.90.1150.10">
    <property type="entry name" value="Aspartate Aminotransferase, domain 1"/>
    <property type="match status" value="1"/>
</dbReference>
<protein>
    <recommendedName>
        <fullName evidence="9">Histidinol-phosphate aminotransferase</fullName>
        <ecNumber evidence="9">2.6.1.9</ecNumber>
    </recommendedName>
    <alternativeName>
        <fullName evidence="9">Imidazole acetol-phosphate transaminase</fullName>
    </alternativeName>
</protein>
<comment type="cofactor">
    <cofactor evidence="1 9">
        <name>pyridoxal 5'-phosphate</name>
        <dbReference type="ChEBI" id="CHEBI:597326"/>
    </cofactor>
</comment>
<dbReference type="Gene3D" id="3.40.640.10">
    <property type="entry name" value="Type I PLP-dependent aspartate aminotransferase-like (Major domain)"/>
    <property type="match status" value="1"/>
</dbReference>
<dbReference type="GO" id="GO:0030170">
    <property type="term" value="F:pyridoxal phosphate binding"/>
    <property type="evidence" value="ECO:0007669"/>
    <property type="project" value="InterPro"/>
</dbReference>
<comment type="subunit">
    <text evidence="3 9">Homodimer.</text>
</comment>
<dbReference type="EMBL" id="CP045875">
    <property type="protein sequence ID" value="QGG49025.1"/>
    <property type="molecule type" value="Genomic_DNA"/>
</dbReference>
<evidence type="ECO:0000256" key="8">
    <source>
        <dbReference type="ARBA" id="ARBA00023102"/>
    </source>
</evidence>
<dbReference type="RefSeq" id="WP_153726077.1">
    <property type="nucleotide sequence ID" value="NZ_CP045875.1"/>
</dbReference>
<dbReference type="UniPathway" id="UPA00031">
    <property type="reaction ID" value="UER00012"/>
</dbReference>
<evidence type="ECO:0000256" key="6">
    <source>
        <dbReference type="ARBA" id="ARBA00022679"/>
    </source>
</evidence>
<evidence type="ECO:0000256" key="2">
    <source>
        <dbReference type="ARBA" id="ARBA00007970"/>
    </source>
</evidence>
<dbReference type="InterPro" id="IPR015422">
    <property type="entry name" value="PyrdxlP-dep_Trfase_small"/>
</dbReference>
<dbReference type="CDD" id="cd00609">
    <property type="entry name" value="AAT_like"/>
    <property type="match status" value="1"/>
</dbReference>
<evidence type="ECO:0000313" key="12">
    <source>
        <dbReference type="Proteomes" id="UP000366051"/>
    </source>
</evidence>
<evidence type="ECO:0000256" key="9">
    <source>
        <dbReference type="HAMAP-Rule" id="MF_01023"/>
    </source>
</evidence>
<dbReference type="Pfam" id="PF00155">
    <property type="entry name" value="Aminotran_1_2"/>
    <property type="match status" value="1"/>
</dbReference>
<dbReference type="PANTHER" id="PTHR42885:SF2">
    <property type="entry name" value="HISTIDINOL-PHOSPHATE AMINOTRANSFERASE"/>
    <property type="match status" value="1"/>
</dbReference>
<evidence type="ECO:0000256" key="4">
    <source>
        <dbReference type="ARBA" id="ARBA00022576"/>
    </source>
</evidence>
<comment type="similarity">
    <text evidence="2 9">Belongs to the class-II pyridoxal-phosphate-dependent aminotransferase family. Histidinol-phosphate aminotransferase subfamily.</text>
</comment>
<evidence type="ECO:0000256" key="7">
    <source>
        <dbReference type="ARBA" id="ARBA00022898"/>
    </source>
</evidence>
<feature type="modified residue" description="N6-(pyridoxal phosphate)lysine" evidence="9">
    <location>
        <position position="220"/>
    </location>
</feature>
<dbReference type="KEGG" id="hcv:FTV88_2936"/>
<name>A0A5Q2N950_9FIRM</name>
<dbReference type="PROSITE" id="PS00599">
    <property type="entry name" value="AA_TRANSFER_CLASS_2"/>
    <property type="match status" value="1"/>
</dbReference>
<evidence type="ECO:0000259" key="10">
    <source>
        <dbReference type="Pfam" id="PF00155"/>
    </source>
</evidence>
<dbReference type="GO" id="GO:0000105">
    <property type="term" value="P:L-histidine biosynthetic process"/>
    <property type="evidence" value="ECO:0007669"/>
    <property type="project" value="UniProtKB-UniRule"/>
</dbReference>
<keyword evidence="5 9" id="KW-0028">Amino-acid biosynthesis</keyword>
<evidence type="ECO:0000256" key="1">
    <source>
        <dbReference type="ARBA" id="ARBA00001933"/>
    </source>
</evidence>
<dbReference type="NCBIfam" id="TIGR01141">
    <property type="entry name" value="hisC"/>
    <property type="match status" value="1"/>
</dbReference>
<keyword evidence="7 9" id="KW-0663">Pyridoxal phosphate</keyword>
<sequence length="375" mass="42255">MERKSPLTWARQDIRDMVPYQAKVYPEGVKIDANENPFPWPQSYVQRVQSEIATYPFTRYPDSEAKELRHALSLYTGRSTEEILISNGSDEAIQLILLTFGGPGLATVISHPTFVMYGMATRYVGGKVIDVPLLEEKGTYRLDVPGLLAAAAKEESRVIVICNPNNPTGNCFSEEDIIAVLEGTDKIVIVDEAYYEFAGKSMAARLQEFPNLIILRTFSKAFGLAGLRVGYTMASQEIIQEMHKVRQPFNVNAFSQRAACIALEEREAFQEQIDTILAEREKLLPRLKPFSWQVYPTDANYIFLRPYGETEEEQMAITTKIHQALLDRALLVRKLGGGPGLNGTLRITVGQEKENDQLIAALESLYDPEQKRWTL</sequence>
<dbReference type="AlphaFoldDB" id="A0A5Q2N950"/>
<comment type="pathway">
    <text evidence="9">Amino-acid biosynthesis; L-histidine biosynthesis; L-histidine from 5-phospho-alpha-D-ribose 1-diphosphate: step 7/9.</text>
</comment>
<keyword evidence="12" id="KW-1185">Reference proteome</keyword>